<name>A0A7Y7ISQ2_9PROT</name>
<dbReference type="Pfam" id="PF14552">
    <property type="entry name" value="Tautomerase_2"/>
    <property type="match status" value="1"/>
</dbReference>
<protein>
    <submittedName>
        <fullName evidence="1">Tautomerase family protein</fullName>
    </submittedName>
</protein>
<dbReference type="Proteomes" id="UP000534870">
    <property type="component" value="Unassembled WGS sequence"/>
</dbReference>
<gene>
    <name evidence="1" type="ORF">HUK84_00440</name>
</gene>
<dbReference type="RefSeq" id="WP_176638433.1">
    <property type="nucleotide sequence ID" value="NZ_JABXXP010000002.1"/>
</dbReference>
<comment type="caution">
    <text evidence="1">The sequence shown here is derived from an EMBL/GenBank/DDBJ whole genome shotgun (WGS) entry which is preliminary data.</text>
</comment>
<evidence type="ECO:0000313" key="2">
    <source>
        <dbReference type="Proteomes" id="UP000534870"/>
    </source>
</evidence>
<accession>A0A7Y7ISQ2</accession>
<dbReference type="AlphaFoldDB" id="A0A7Y7ISQ2"/>
<dbReference type="PANTHER" id="PTHR38460">
    <property type="entry name" value="TAUTOMERASE YOLI-RELATED"/>
    <property type="match status" value="1"/>
</dbReference>
<dbReference type="Gene3D" id="3.30.429.10">
    <property type="entry name" value="Macrophage Migration Inhibitory Factor"/>
    <property type="match status" value="1"/>
</dbReference>
<reference evidence="1 2" key="1">
    <citation type="submission" date="2020-06" db="EMBL/GenBank/DDBJ databases">
        <title>Description of novel acetic acid bacteria.</title>
        <authorList>
            <person name="Sombolestani A."/>
        </authorList>
    </citation>
    <scope>NUCLEOTIDE SEQUENCE [LARGE SCALE GENOMIC DNA]</scope>
    <source>
        <strain evidence="1 2">LMG 31431</strain>
    </source>
</reference>
<sequence>MPLIMVDIVKGRTAAEVGSLLDAVHDAVLGAFGVPAQDRYQIVTEHEPQHLVVQDTGLGIERSEAVILVRVLTRPRSREAKAGFYRLLTERLETRCGISPSDVVIALSVNDDEDWSFGFGRAQFLTGEL</sequence>
<evidence type="ECO:0000313" key="1">
    <source>
        <dbReference type="EMBL" id="NVN09634.1"/>
    </source>
</evidence>
<dbReference type="InterPro" id="IPR037479">
    <property type="entry name" value="Tauto_MSAD"/>
</dbReference>
<dbReference type="EMBL" id="JABXXP010000002">
    <property type="protein sequence ID" value="NVN09634.1"/>
    <property type="molecule type" value="Genomic_DNA"/>
</dbReference>
<proteinExistence type="predicted"/>
<dbReference type="PANTHER" id="PTHR38460:SF1">
    <property type="entry name" value="TAUTOMERASE YOLI-RELATED"/>
    <property type="match status" value="1"/>
</dbReference>
<dbReference type="SUPFAM" id="SSF55331">
    <property type="entry name" value="Tautomerase/MIF"/>
    <property type="match status" value="1"/>
</dbReference>
<organism evidence="1 2">
    <name type="scientific">Nguyenibacter vanlangensis</name>
    <dbReference type="NCBI Taxonomy" id="1216886"/>
    <lineage>
        <taxon>Bacteria</taxon>
        <taxon>Pseudomonadati</taxon>
        <taxon>Pseudomonadota</taxon>
        <taxon>Alphaproteobacteria</taxon>
        <taxon>Acetobacterales</taxon>
        <taxon>Acetobacteraceae</taxon>
        <taxon>Nguyenibacter</taxon>
    </lineage>
</organism>
<dbReference type="InterPro" id="IPR014347">
    <property type="entry name" value="Tautomerase/MIF_sf"/>
</dbReference>